<evidence type="ECO:0000313" key="3">
    <source>
        <dbReference type="Proteomes" id="UP000809273"/>
    </source>
</evidence>
<reference evidence="2" key="1">
    <citation type="journal article" date="2021" name="Environ. Microbiol.">
        <title>Genomic characterization of three novel Desulfobacterota classes expand the metabolic and phylogenetic diversity of the phylum.</title>
        <authorList>
            <person name="Murphy C.L."/>
            <person name="Biggerstaff J."/>
            <person name="Eichhorn A."/>
            <person name="Ewing E."/>
            <person name="Shahan R."/>
            <person name="Soriano D."/>
            <person name="Stewart S."/>
            <person name="VanMol K."/>
            <person name="Walker R."/>
            <person name="Walters P."/>
            <person name="Elshahed M.S."/>
            <person name="Youssef N.H."/>
        </authorList>
    </citation>
    <scope>NUCLEOTIDE SEQUENCE</scope>
    <source>
        <strain evidence="2">Zod_Metabat.24</strain>
    </source>
</reference>
<evidence type="ECO:0000256" key="1">
    <source>
        <dbReference type="SAM" id="MobiDB-lite"/>
    </source>
</evidence>
<reference evidence="2" key="2">
    <citation type="submission" date="2021-01" db="EMBL/GenBank/DDBJ databases">
        <authorList>
            <person name="Hahn C.R."/>
            <person name="Youssef N.H."/>
            <person name="Elshahed M."/>
        </authorList>
    </citation>
    <scope>NUCLEOTIDE SEQUENCE</scope>
    <source>
        <strain evidence="2">Zod_Metabat.24</strain>
    </source>
</reference>
<dbReference type="EMBL" id="JAFGIX010000086">
    <property type="protein sequence ID" value="MBN1574731.1"/>
    <property type="molecule type" value="Genomic_DNA"/>
</dbReference>
<protein>
    <submittedName>
        <fullName evidence="2">Uncharacterized protein</fullName>
    </submittedName>
</protein>
<dbReference type="Proteomes" id="UP000809273">
    <property type="component" value="Unassembled WGS sequence"/>
</dbReference>
<accession>A0A9D8KH87</accession>
<proteinExistence type="predicted"/>
<gene>
    <name evidence="2" type="ORF">JW984_16160</name>
</gene>
<organism evidence="2 3">
    <name type="scientific">Candidatus Zymogenus saltonus</name>
    <dbReference type="NCBI Taxonomy" id="2844893"/>
    <lineage>
        <taxon>Bacteria</taxon>
        <taxon>Deltaproteobacteria</taxon>
        <taxon>Candidatus Zymogenia</taxon>
        <taxon>Candidatus Zymogeniales</taxon>
        <taxon>Candidatus Zymogenaceae</taxon>
        <taxon>Candidatus Zymogenus</taxon>
    </lineage>
</organism>
<name>A0A9D8KH87_9DELT</name>
<sequence length="153" mass="17860">MEKREYILNDLRVGLISKELAQRKLNEIEEDKKMENEKKENPAKEEKAFLVGRGDLEGESFIFQENPALRNVRLKICCRPELLGADRRWYLKATGGTFGHEHIFISDMIPISMDGRYRIEYEKTKYEMKISEKDFALDGPVSAEVEIEKMEGK</sequence>
<feature type="region of interest" description="Disordered" evidence="1">
    <location>
        <begin position="27"/>
        <end position="46"/>
    </location>
</feature>
<comment type="caution">
    <text evidence="2">The sequence shown here is derived from an EMBL/GenBank/DDBJ whole genome shotgun (WGS) entry which is preliminary data.</text>
</comment>
<dbReference type="AlphaFoldDB" id="A0A9D8KH87"/>
<evidence type="ECO:0000313" key="2">
    <source>
        <dbReference type="EMBL" id="MBN1574731.1"/>
    </source>
</evidence>